<organism evidence="1 2">
    <name type="scientific">Montanilutibacter psychrotolerans</name>
    <dbReference type="NCBI Taxonomy" id="1327343"/>
    <lineage>
        <taxon>Bacteria</taxon>
        <taxon>Pseudomonadati</taxon>
        <taxon>Pseudomonadota</taxon>
        <taxon>Gammaproteobacteria</taxon>
        <taxon>Lysobacterales</taxon>
        <taxon>Lysobacteraceae</taxon>
        <taxon>Montanilutibacter</taxon>
    </lineage>
</organism>
<dbReference type="RefSeq" id="WP_123087887.1">
    <property type="nucleotide sequence ID" value="NZ_RIBS01000004.1"/>
</dbReference>
<comment type="caution">
    <text evidence="1">The sequence shown here is derived from an EMBL/GenBank/DDBJ whole genome shotgun (WGS) entry which is preliminary data.</text>
</comment>
<accession>A0A3M8SQP8</accession>
<protein>
    <submittedName>
        <fullName evidence="1">Uncharacterized protein</fullName>
    </submittedName>
</protein>
<gene>
    <name evidence="1" type="ORF">EER27_09565</name>
</gene>
<name>A0A3M8SQP8_9GAMM</name>
<dbReference type="EMBL" id="RIBS01000004">
    <property type="protein sequence ID" value="RNF83627.1"/>
    <property type="molecule type" value="Genomic_DNA"/>
</dbReference>
<dbReference type="Proteomes" id="UP000267049">
    <property type="component" value="Unassembled WGS sequence"/>
</dbReference>
<keyword evidence="2" id="KW-1185">Reference proteome</keyword>
<evidence type="ECO:0000313" key="1">
    <source>
        <dbReference type="EMBL" id="RNF83627.1"/>
    </source>
</evidence>
<proteinExistence type="predicted"/>
<evidence type="ECO:0000313" key="2">
    <source>
        <dbReference type="Proteomes" id="UP000267049"/>
    </source>
</evidence>
<sequence>MNVQNLSNRTVVTTTNTARPAAVAAPIRHIHRQRDFGVGYGNSSGYASNRRYTTEWAQPRFRFA</sequence>
<dbReference type="AlphaFoldDB" id="A0A3M8SQP8"/>
<reference evidence="1 2" key="1">
    <citation type="submission" date="2018-11" db="EMBL/GenBank/DDBJ databases">
        <title>Lysobacter cryohumiis sp. nov., isolated from soil in the Tianshan Mountains, Xinjiang, China.</title>
        <authorList>
            <person name="Luo Y."/>
            <person name="Sheng H."/>
        </authorList>
    </citation>
    <scope>NUCLEOTIDE SEQUENCE [LARGE SCALE GENOMIC DNA]</scope>
    <source>
        <strain evidence="1 2">ZS60</strain>
    </source>
</reference>
<dbReference type="OrthoDB" id="6026353at2"/>